<gene>
    <name evidence="2" type="ORF">TNCT_79501</name>
</gene>
<dbReference type="EMBL" id="BMAO01012239">
    <property type="protein sequence ID" value="GFQ79875.1"/>
    <property type="molecule type" value="Genomic_DNA"/>
</dbReference>
<feature type="region of interest" description="Disordered" evidence="1">
    <location>
        <begin position="43"/>
        <end position="68"/>
    </location>
</feature>
<evidence type="ECO:0000313" key="2">
    <source>
        <dbReference type="EMBL" id="GFQ79875.1"/>
    </source>
</evidence>
<evidence type="ECO:0000313" key="3">
    <source>
        <dbReference type="Proteomes" id="UP000887116"/>
    </source>
</evidence>
<dbReference type="AlphaFoldDB" id="A0A8X6IMJ7"/>
<evidence type="ECO:0000256" key="1">
    <source>
        <dbReference type="SAM" id="MobiDB-lite"/>
    </source>
</evidence>
<comment type="caution">
    <text evidence="2">The sequence shown here is derived from an EMBL/GenBank/DDBJ whole genome shotgun (WGS) entry which is preliminary data.</text>
</comment>
<organism evidence="2 3">
    <name type="scientific">Trichonephila clavata</name>
    <name type="common">Joro spider</name>
    <name type="synonym">Nephila clavata</name>
    <dbReference type="NCBI Taxonomy" id="2740835"/>
    <lineage>
        <taxon>Eukaryota</taxon>
        <taxon>Metazoa</taxon>
        <taxon>Ecdysozoa</taxon>
        <taxon>Arthropoda</taxon>
        <taxon>Chelicerata</taxon>
        <taxon>Arachnida</taxon>
        <taxon>Araneae</taxon>
        <taxon>Araneomorphae</taxon>
        <taxon>Entelegynae</taxon>
        <taxon>Araneoidea</taxon>
        <taxon>Nephilidae</taxon>
        <taxon>Trichonephila</taxon>
    </lineage>
</organism>
<reference evidence="2" key="1">
    <citation type="submission" date="2020-07" db="EMBL/GenBank/DDBJ databases">
        <title>Multicomponent nature underlies the extraordinary mechanical properties of spider dragline silk.</title>
        <authorList>
            <person name="Kono N."/>
            <person name="Nakamura H."/>
            <person name="Mori M."/>
            <person name="Yoshida Y."/>
            <person name="Ohtoshi R."/>
            <person name="Malay A.D."/>
            <person name="Moran D.A.P."/>
            <person name="Tomita M."/>
            <person name="Numata K."/>
            <person name="Arakawa K."/>
        </authorList>
    </citation>
    <scope>NUCLEOTIDE SEQUENCE</scope>
</reference>
<name>A0A8X6IMJ7_TRICU</name>
<feature type="compositionally biased region" description="Polar residues" evidence="1">
    <location>
        <begin position="51"/>
        <end position="68"/>
    </location>
</feature>
<proteinExistence type="predicted"/>
<keyword evidence="3" id="KW-1185">Reference proteome</keyword>
<accession>A0A8X6IMJ7</accession>
<protein>
    <submittedName>
        <fullName evidence="2">Uncharacterized protein</fullName>
    </submittedName>
</protein>
<dbReference type="OrthoDB" id="10594741at2759"/>
<sequence length="130" mass="15106">MPFRIVRNKKQCTGRGEEEKKGNGRMQFMDSHRHSTLFQFENSKRSKSTHIHTPQNRMKIDSSMSPEFSKTTETPFCIRMCVTRLSVSSSRSGETAAEAFFCLFCRYANSRGSLQTILMRKRNDARDRAR</sequence>
<dbReference type="Proteomes" id="UP000887116">
    <property type="component" value="Unassembled WGS sequence"/>
</dbReference>